<dbReference type="Proteomes" id="UP000193781">
    <property type="component" value="Unassembled WGS sequence"/>
</dbReference>
<feature type="coiled-coil region" evidence="1">
    <location>
        <begin position="236"/>
        <end position="266"/>
    </location>
</feature>
<reference evidence="3 4" key="1">
    <citation type="submission" date="2016-01" db="EMBL/GenBank/DDBJ databases">
        <title>The new phylogeny of the genus Mycobacterium.</title>
        <authorList>
            <person name="Tarcisio F."/>
            <person name="Conor M."/>
            <person name="Antonella G."/>
            <person name="Elisabetta G."/>
            <person name="Giulia F.S."/>
            <person name="Sara T."/>
            <person name="Anna F."/>
            <person name="Clotilde B."/>
            <person name="Roberto B."/>
            <person name="Veronica D.S."/>
            <person name="Fabio R."/>
            <person name="Monica P."/>
            <person name="Olivier J."/>
            <person name="Enrico T."/>
            <person name="Nicola S."/>
        </authorList>
    </citation>
    <scope>NUCLEOTIDE SEQUENCE [LARGE SCALE GENOMIC DNA]</scope>
    <source>
        <strain evidence="3 4">DSM 44803</strain>
    </source>
</reference>
<proteinExistence type="predicted"/>
<evidence type="ECO:0000256" key="1">
    <source>
        <dbReference type="SAM" id="Coils"/>
    </source>
</evidence>
<organism evidence="3 4">
    <name type="scientific">Mycobacterium nebraskense</name>
    <dbReference type="NCBI Taxonomy" id="244292"/>
    <lineage>
        <taxon>Bacteria</taxon>
        <taxon>Bacillati</taxon>
        <taxon>Actinomycetota</taxon>
        <taxon>Actinomycetes</taxon>
        <taxon>Mycobacteriales</taxon>
        <taxon>Mycobacteriaceae</taxon>
        <taxon>Mycobacterium</taxon>
    </lineage>
</organism>
<comment type="caution">
    <text evidence="3">The sequence shown here is derived from an EMBL/GenBank/DDBJ whole genome shotgun (WGS) entry which is preliminary data.</text>
</comment>
<dbReference type="RefSeq" id="WP_085165213.1">
    <property type="nucleotide sequence ID" value="NZ_JACKSS010000021.1"/>
</dbReference>
<evidence type="ECO:0000313" key="3">
    <source>
        <dbReference type="EMBL" id="ORW16066.1"/>
    </source>
</evidence>
<dbReference type="AlphaFoldDB" id="A0A1X1YYA5"/>
<gene>
    <name evidence="3" type="ORF">AWC17_15085</name>
</gene>
<evidence type="ECO:0000256" key="2">
    <source>
        <dbReference type="SAM" id="MobiDB-lite"/>
    </source>
</evidence>
<protein>
    <submittedName>
        <fullName evidence="3">Uncharacterized protein</fullName>
    </submittedName>
</protein>
<keyword evidence="1" id="KW-0175">Coiled coil</keyword>
<feature type="region of interest" description="Disordered" evidence="2">
    <location>
        <begin position="113"/>
        <end position="141"/>
    </location>
</feature>
<sequence length="285" mass="31261">MIISAEPLDEDAAAEEARSLLRQGYDIKKVVAQTGLSQNQVEMLASSTLAPDVKRLAKYMNARLGELGMSQLEASKLGLVSRSTLNLLGKDDRVPGSATLSKLDELLSWEPGSAHATMHGSEPTPRENTISRPPGPIVDRDAEDDYDNLRMWIEKRLLELQMSKSRLAAVGGPGRTTLATMGKRGYSPNAETLERIDTHLMWAPGSAFAALKGGKPVNLHIDVKPHPALVPVHSIIDRLKVLRTRAERQQQSLDQQLRDIDQALSQAYLVVEDLAPHQRSSNSLP</sequence>
<evidence type="ECO:0000313" key="4">
    <source>
        <dbReference type="Proteomes" id="UP000193781"/>
    </source>
</evidence>
<dbReference type="EMBL" id="LQPH01000164">
    <property type="protein sequence ID" value="ORW16066.1"/>
    <property type="molecule type" value="Genomic_DNA"/>
</dbReference>
<keyword evidence="4" id="KW-1185">Reference proteome</keyword>
<name>A0A1X1YYA5_9MYCO</name>
<dbReference type="OrthoDB" id="4715684at2"/>
<accession>A0A1X1YYA5</accession>